<dbReference type="OrthoDB" id="2236403at2"/>
<organism evidence="2 3">
    <name type="scientific">Sharpea azabuensis</name>
    <dbReference type="NCBI Taxonomy" id="322505"/>
    <lineage>
        <taxon>Bacteria</taxon>
        <taxon>Bacillati</taxon>
        <taxon>Bacillota</taxon>
        <taxon>Erysipelotrichia</taxon>
        <taxon>Erysipelotrichales</taxon>
        <taxon>Coprobacillaceae</taxon>
        <taxon>Sharpea</taxon>
    </lineage>
</organism>
<proteinExistence type="predicted"/>
<dbReference type="RefSeq" id="WP_143122804.1">
    <property type="nucleotide sequence ID" value="NZ_FNYK01000031.1"/>
</dbReference>
<accession>A0A1H6U848</accession>
<dbReference type="AlphaFoldDB" id="A0A1H6U848"/>
<dbReference type="Pfam" id="PF13751">
    <property type="entry name" value="DDE_Tnp_1_6"/>
    <property type="match status" value="1"/>
</dbReference>
<sequence length="142" mass="16839">MTVQYSQKYENIKNVCLDAEFNTSPICHQILTSGRVPFLPYKRPMTKKGFFKKYEYVYDEYLDIYICPNEKDLHYKTTNREGYRVYESNPEDCEGCPFLSKCTQSKKHVKTIARHVWEADHIRHTGEWHAIYALKRASEKSA</sequence>
<dbReference type="EMBL" id="FNYK01000031">
    <property type="protein sequence ID" value="SEI88501.1"/>
    <property type="molecule type" value="Genomic_DNA"/>
</dbReference>
<evidence type="ECO:0000313" key="2">
    <source>
        <dbReference type="EMBL" id="SEI88501.1"/>
    </source>
</evidence>
<evidence type="ECO:0000313" key="3">
    <source>
        <dbReference type="Proteomes" id="UP000183028"/>
    </source>
</evidence>
<evidence type="ECO:0000259" key="1">
    <source>
        <dbReference type="Pfam" id="PF13751"/>
    </source>
</evidence>
<feature type="domain" description="Transposase DDE" evidence="1">
    <location>
        <begin position="66"/>
        <end position="135"/>
    </location>
</feature>
<reference evidence="3" key="1">
    <citation type="submission" date="2016-10" db="EMBL/GenBank/DDBJ databases">
        <authorList>
            <person name="Varghese N."/>
        </authorList>
    </citation>
    <scope>NUCLEOTIDE SEQUENCE [LARGE SCALE GENOMIC DNA]</scope>
    <source>
        <strain evidence="3">DSM 20406</strain>
    </source>
</reference>
<dbReference type="Proteomes" id="UP000183028">
    <property type="component" value="Unassembled WGS sequence"/>
</dbReference>
<dbReference type="STRING" id="322505.SAMN04487836_10384"/>
<gene>
    <name evidence="2" type="ORF">SAMN04487834_103122</name>
</gene>
<keyword evidence="3" id="KW-1185">Reference proteome</keyword>
<protein>
    <submittedName>
        <fullName evidence="2">Transposase DDE domain-containing protein</fullName>
    </submittedName>
</protein>
<dbReference type="InterPro" id="IPR025668">
    <property type="entry name" value="Tnp_DDE_dom"/>
</dbReference>
<name>A0A1H6U848_9FIRM</name>